<gene>
    <name evidence="2" type="ORF">D5R93_05760</name>
</gene>
<evidence type="ECO:0008006" key="4">
    <source>
        <dbReference type="Google" id="ProtNLM"/>
    </source>
</evidence>
<organism evidence="2 3">
    <name type="scientific">Actinomyces lilanjuaniae</name>
    <dbReference type="NCBI Taxonomy" id="2321394"/>
    <lineage>
        <taxon>Bacteria</taxon>
        <taxon>Bacillati</taxon>
        <taxon>Actinomycetota</taxon>
        <taxon>Actinomycetes</taxon>
        <taxon>Actinomycetales</taxon>
        <taxon>Actinomycetaceae</taxon>
        <taxon>Actinomyces</taxon>
    </lineage>
</organism>
<evidence type="ECO:0000313" key="2">
    <source>
        <dbReference type="EMBL" id="AYD89677.1"/>
    </source>
</evidence>
<proteinExistence type="predicted"/>
<protein>
    <recommendedName>
        <fullName evidence="4">tRNA nuclease CdiA C-terminal domain-containing protein</fullName>
    </recommendedName>
</protein>
<name>A0ABM6Z3A4_9ACTO</name>
<keyword evidence="3" id="KW-1185">Reference proteome</keyword>
<feature type="compositionally biased region" description="Low complexity" evidence="1">
    <location>
        <begin position="227"/>
        <end position="251"/>
    </location>
</feature>
<evidence type="ECO:0000256" key="1">
    <source>
        <dbReference type="SAM" id="MobiDB-lite"/>
    </source>
</evidence>
<dbReference type="InterPro" id="IPR057369">
    <property type="entry name" value="VG15"/>
</dbReference>
<dbReference type="Pfam" id="PF25310">
    <property type="entry name" value="VG15"/>
    <property type="match status" value="1"/>
</dbReference>
<dbReference type="RefSeq" id="WP_120204292.1">
    <property type="nucleotide sequence ID" value="NZ_CP032514.1"/>
</dbReference>
<feature type="region of interest" description="Disordered" evidence="1">
    <location>
        <begin position="227"/>
        <end position="278"/>
    </location>
</feature>
<evidence type="ECO:0000313" key="3">
    <source>
        <dbReference type="Proteomes" id="UP000273001"/>
    </source>
</evidence>
<reference evidence="2 3" key="1">
    <citation type="submission" date="2018-09" db="EMBL/GenBank/DDBJ databases">
        <authorList>
            <person name="Li J."/>
        </authorList>
    </citation>
    <scope>NUCLEOTIDE SEQUENCE [LARGE SCALE GENOMIC DNA]</scope>
    <source>
        <strain evidence="2 3">2129</strain>
    </source>
</reference>
<dbReference type="EMBL" id="CP032514">
    <property type="protein sequence ID" value="AYD89677.1"/>
    <property type="molecule type" value="Genomic_DNA"/>
</dbReference>
<sequence length="425" mass="45640">MVALDPWEALRFSTSELSARAVQALLTAFETRPLMTRTELAHLIQALQAEYGRAASAATVDTLTTTRAAAGRLDLPAPQMVDVIGLAQSSGVAGYALAGSDPARRAAVSVDRLVRGAQRQTVYESTARAGTAFARVPRPGACAFCLMLASRGAVYARDTAVRATSASRARAGQSYHDSCHCQAREVLSPADVPPVVAGLHEQWQRLAAQSPSGVVTLGQWRDHVRSTRAADAAARRTTTTSASVPSAADSAQGTSGTGQSRVGKAERTTRRRGGADEAQWAARQAALASDTSGEALFPHEIEFLESMEVLGERVQWISRAPYVPGRGRLPTNDFVWVTNGGITTELKATTTSYKSIRQRIQPAVRKAAEQGVVKDAFVIDIGPYRLTPRLRAQLEQYNIRQPDSAVARLWVMGAGELTEIHLRAR</sequence>
<dbReference type="Proteomes" id="UP000273001">
    <property type="component" value="Chromosome"/>
</dbReference>
<accession>A0ABM6Z3A4</accession>